<keyword evidence="5 6" id="KW-0472">Membrane</keyword>
<keyword evidence="4 6" id="KW-1133">Transmembrane helix</keyword>
<reference evidence="8 9" key="1">
    <citation type="submission" date="2020-09" db="EMBL/GenBank/DDBJ databases">
        <title>Sphingomonas sp., a new species isolated from pork steak.</title>
        <authorList>
            <person name="Heidler von Heilborn D."/>
        </authorList>
    </citation>
    <scope>NUCLEOTIDE SEQUENCE [LARGE SCALE GENOMIC DNA]</scope>
    <source>
        <strain evidence="9">S8-3T</strain>
    </source>
</reference>
<feature type="transmembrane region" description="Helical" evidence="6">
    <location>
        <begin position="146"/>
        <end position="166"/>
    </location>
</feature>
<evidence type="ECO:0000256" key="6">
    <source>
        <dbReference type="SAM" id="Phobius"/>
    </source>
</evidence>
<dbReference type="RefSeq" id="WP_187761773.1">
    <property type="nucleotide sequence ID" value="NZ_CP061038.1"/>
</dbReference>
<evidence type="ECO:0000256" key="1">
    <source>
        <dbReference type="ARBA" id="ARBA00004651"/>
    </source>
</evidence>
<dbReference type="InterPro" id="IPR032816">
    <property type="entry name" value="VTT_dom"/>
</dbReference>
<dbReference type="PANTHER" id="PTHR42709">
    <property type="entry name" value="ALKALINE PHOSPHATASE LIKE PROTEIN"/>
    <property type="match status" value="1"/>
</dbReference>
<keyword evidence="2" id="KW-1003">Cell membrane</keyword>
<keyword evidence="3 6" id="KW-0812">Transmembrane</keyword>
<evidence type="ECO:0000256" key="5">
    <source>
        <dbReference type="ARBA" id="ARBA00023136"/>
    </source>
</evidence>
<evidence type="ECO:0000259" key="7">
    <source>
        <dbReference type="Pfam" id="PF09335"/>
    </source>
</evidence>
<dbReference type="Pfam" id="PF09335">
    <property type="entry name" value="VTT_dom"/>
    <property type="match status" value="1"/>
</dbReference>
<dbReference type="Proteomes" id="UP000516148">
    <property type="component" value="Chromosome"/>
</dbReference>
<feature type="transmembrane region" description="Helical" evidence="6">
    <location>
        <begin position="178"/>
        <end position="200"/>
    </location>
</feature>
<dbReference type="InterPro" id="IPR051311">
    <property type="entry name" value="DedA_domain"/>
</dbReference>
<evidence type="ECO:0000256" key="4">
    <source>
        <dbReference type="ARBA" id="ARBA00022989"/>
    </source>
</evidence>
<evidence type="ECO:0000313" key="9">
    <source>
        <dbReference type="Proteomes" id="UP000516148"/>
    </source>
</evidence>
<dbReference type="EMBL" id="CP061038">
    <property type="protein sequence ID" value="QNQ09461.1"/>
    <property type="molecule type" value="Genomic_DNA"/>
</dbReference>
<dbReference type="PANTHER" id="PTHR42709:SF6">
    <property type="entry name" value="UNDECAPRENYL PHOSPHATE TRANSPORTER A"/>
    <property type="match status" value="1"/>
</dbReference>
<feature type="domain" description="VTT" evidence="7">
    <location>
        <begin position="38"/>
        <end position="163"/>
    </location>
</feature>
<gene>
    <name evidence="8" type="ORF">H3Z74_22930</name>
</gene>
<evidence type="ECO:0000313" key="8">
    <source>
        <dbReference type="EMBL" id="QNQ09461.1"/>
    </source>
</evidence>
<dbReference type="KEGG" id="spap:H3Z74_22930"/>
<dbReference type="GO" id="GO:0005886">
    <property type="term" value="C:plasma membrane"/>
    <property type="evidence" value="ECO:0007669"/>
    <property type="project" value="UniProtKB-SubCell"/>
</dbReference>
<comment type="subcellular location">
    <subcellularLocation>
        <location evidence="1">Cell membrane</location>
        <topology evidence="1">Multi-pass membrane protein</topology>
    </subcellularLocation>
</comment>
<feature type="transmembrane region" description="Helical" evidence="6">
    <location>
        <begin position="6"/>
        <end position="31"/>
    </location>
</feature>
<proteinExistence type="predicted"/>
<name>A0A7H0LIF8_9SPHN</name>
<dbReference type="AlphaFoldDB" id="A0A7H0LIF8"/>
<evidence type="ECO:0000256" key="2">
    <source>
        <dbReference type="ARBA" id="ARBA00022475"/>
    </source>
</evidence>
<accession>A0A7H0LIF8</accession>
<sequence>MIEHILGILATFTIWVISSGGYLGIALLMAIESACIPLPSEIIMPFAGYLVSTGHFNLYLAATAGAIGCNIGSIPAYELGKRGGRPAIERWGRYVLIGPGELDAADRFFARFGNSAVLIGRLLPVIRSFIAFPAGVARMKLLPFHVYTFVGSWPWCFGLAWLGMVLGEKWNSDPRLKAAFHSADALIGVVLVAGAGFYIWHRVRGMKRKP</sequence>
<keyword evidence="9" id="KW-1185">Reference proteome</keyword>
<evidence type="ECO:0000256" key="3">
    <source>
        <dbReference type="ARBA" id="ARBA00022692"/>
    </source>
</evidence>
<organism evidence="8 9">
    <name type="scientific">Sphingomonas alpina</name>
    <dbReference type="NCBI Taxonomy" id="653931"/>
    <lineage>
        <taxon>Bacteria</taxon>
        <taxon>Pseudomonadati</taxon>
        <taxon>Pseudomonadota</taxon>
        <taxon>Alphaproteobacteria</taxon>
        <taxon>Sphingomonadales</taxon>
        <taxon>Sphingomonadaceae</taxon>
        <taxon>Sphingomonas</taxon>
    </lineage>
</organism>
<protein>
    <submittedName>
        <fullName evidence="8">DedA family protein</fullName>
    </submittedName>
</protein>